<feature type="repeat" description="TPR" evidence="4">
    <location>
        <begin position="313"/>
        <end position="346"/>
    </location>
</feature>
<dbReference type="InterPro" id="IPR011990">
    <property type="entry name" value="TPR-like_helical_dom_sf"/>
</dbReference>
<evidence type="ECO:0000313" key="5">
    <source>
        <dbReference type="EMBL" id="CAG9325516.1"/>
    </source>
</evidence>
<dbReference type="InterPro" id="IPR019734">
    <property type="entry name" value="TPR_rpt"/>
</dbReference>
<dbReference type="EMBL" id="CAJZBQ010000038">
    <property type="protein sequence ID" value="CAG9325516.1"/>
    <property type="molecule type" value="Genomic_DNA"/>
</dbReference>
<keyword evidence="2 4" id="KW-0802">TPR repeat</keyword>
<keyword evidence="1" id="KW-0677">Repeat</keyword>
<evidence type="ECO:0000256" key="4">
    <source>
        <dbReference type="PROSITE-ProRule" id="PRU00339"/>
    </source>
</evidence>
<evidence type="ECO:0008006" key="7">
    <source>
        <dbReference type="Google" id="ProtNLM"/>
    </source>
</evidence>
<organism evidence="5 6">
    <name type="scientific">Blepharisma stoltei</name>
    <dbReference type="NCBI Taxonomy" id="1481888"/>
    <lineage>
        <taxon>Eukaryota</taxon>
        <taxon>Sar</taxon>
        <taxon>Alveolata</taxon>
        <taxon>Ciliophora</taxon>
        <taxon>Postciliodesmatophora</taxon>
        <taxon>Heterotrichea</taxon>
        <taxon>Heterotrichida</taxon>
        <taxon>Blepharismidae</taxon>
        <taxon>Blepharisma</taxon>
    </lineage>
</organism>
<dbReference type="SMART" id="SM00028">
    <property type="entry name" value="TPR"/>
    <property type="match status" value="8"/>
</dbReference>
<sequence length="404" mass="46493">MSKLAKKDGRNWLLYLLYVRNEPEECLRLIEEILKETNDRNDFASYIKGLILRSRGQIPQSLDLFRWSQKLNPFSVEMVKQVGRCLYLQGRTKASIEVYEEALKLCPDDWEIYHFKGLCHTNRNEIEDAMDSFRAANLIQKHDATFMQLGEVYARKEDYKSAIDTYLEALEFSPENPELLTTLGLLYLRLSENLKAFQYLGNALTLDATNQKALLATGSIIQDRSDHDAALLKYRIIAAHNPNSAQLWNNIGMCFFGKSKNVAAIACLKKAQYLDPFEWIIAYNLGIVHLSTQQYASSFHYFNAAISLNPYFATSYMYLAMALSSLGDIENACNAYEKALSMEEDFLIFLNYSLTLCNYGRKERAVQMYMKFQEIFDKLDAASKELDQDVQEKRRLLSKALGVQ</sequence>
<dbReference type="GO" id="GO:0060271">
    <property type="term" value="P:cilium assembly"/>
    <property type="evidence" value="ECO:0007669"/>
    <property type="project" value="TreeGrafter"/>
</dbReference>
<dbReference type="AlphaFoldDB" id="A0AAU9JMR4"/>
<feature type="repeat" description="TPR" evidence="4">
    <location>
        <begin position="279"/>
        <end position="312"/>
    </location>
</feature>
<dbReference type="Pfam" id="PF13181">
    <property type="entry name" value="TPR_8"/>
    <property type="match status" value="2"/>
</dbReference>
<reference evidence="5" key="1">
    <citation type="submission" date="2021-09" db="EMBL/GenBank/DDBJ databases">
        <authorList>
            <consortium name="AG Swart"/>
            <person name="Singh M."/>
            <person name="Singh A."/>
            <person name="Seah K."/>
            <person name="Emmerich C."/>
        </authorList>
    </citation>
    <scope>NUCLEOTIDE SEQUENCE</scope>
    <source>
        <strain evidence="5">ATCC30299</strain>
    </source>
</reference>
<dbReference type="PANTHER" id="PTHR44186:SF1">
    <property type="entry name" value="BARDET-BIEDL SYNDROME 4 PROTEIN"/>
    <property type="match status" value="1"/>
</dbReference>
<keyword evidence="6" id="KW-1185">Reference proteome</keyword>
<dbReference type="PROSITE" id="PS50005">
    <property type="entry name" value="TPR"/>
    <property type="match status" value="5"/>
</dbReference>
<dbReference type="GO" id="GO:0036064">
    <property type="term" value="C:ciliary basal body"/>
    <property type="evidence" value="ECO:0007669"/>
    <property type="project" value="TreeGrafter"/>
</dbReference>
<dbReference type="Pfam" id="PF13414">
    <property type="entry name" value="TPR_11"/>
    <property type="match status" value="1"/>
</dbReference>
<dbReference type="PANTHER" id="PTHR44186">
    <property type="match status" value="1"/>
</dbReference>
<dbReference type="Gene3D" id="1.25.40.10">
    <property type="entry name" value="Tetratricopeptide repeat domain"/>
    <property type="match status" value="3"/>
</dbReference>
<name>A0AAU9JMR4_9CILI</name>
<evidence type="ECO:0000313" key="6">
    <source>
        <dbReference type="Proteomes" id="UP001162131"/>
    </source>
</evidence>
<evidence type="ECO:0000256" key="2">
    <source>
        <dbReference type="ARBA" id="ARBA00022803"/>
    </source>
</evidence>
<dbReference type="Proteomes" id="UP001162131">
    <property type="component" value="Unassembled WGS sequence"/>
</dbReference>
<protein>
    <recommendedName>
        <fullName evidence="7">Bardet-Biedl syndrome 4</fullName>
    </recommendedName>
</protein>
<proteinExistence type="inferred from homology"/>
<feature type="repeat" description="TPR" evidence="4">
    <location>
        <begin position="76"/>
        <end position="109"/>
    </location>
</feature>
<dbReference type="Pfam" id="PF13432">
    <property type="entry name" value="TPR_16"/>
    <property type="match status" value="2"/>
</dbReference>
<feature type="repeat" description="TPR" evidence="4">
    <location>
        <begin position="177"/>
        <end position="210"/>
    </location>
</feature>
<feature type="repeat" description="TPR" evidence="4">
    <location>
        <begin position="143"/>
        <end position="176"/>
    </location>
</feature>
<evidence type="ECO:0000256" key="1">
    <source>
        <dbReference type="ARBA" id="ARBA00022737"/>
    </source>
</evidence>
<accession>A0AAU9JMR4</accession>
<dbReference type="SUPFAM" id="SSF48452">
    <property type="entry name" value="TPR-like"/>
    <property type="match status" value="2"/>
</dbReference>
<comment type="caution">
    <text evidence="5">The sequence shown here is derived from an EMBL/GenBank/DDBJ whole genome shotgun (WGS) entry which is preliminary data.</text>
</comment>
<comment type="similarity">
    <text evidence="3">Belongs to the BBS4 family.</text>
</comment>
<dbReference type="PROSITE" id="PS50293">
    <property type="entry name" value="TPR_REGION"/>
    <property type="match status" value="1"/>
</dbReference>
<evidence type="ECO:0000256" key="3">
    <source>
        <dbReference type="ARBA" id="ARBA00023778"/>
    </source>
</evidence>
<gene>
    <name evidence="5" type="ORF">BSTOLATCC_MIC38769</name>
</gene>
<dbReference type="GO" id="GO:0061512">
    <property type="term" value="P:protein localization to cilium"/>
    <property type="evidence" value="ECO:0007669"/>
    <property type="project" value="TreeGrafter"/>
</dbReference>